<keyword evidence="3" id="KW-1185">Reference proteome</keyword>
<organism evidence="2 3">
    <name type="scientific">Lobosporangium transversale</name>
    <dbReference type="NCBI Taxonomy" id="64571"/>
    <lineage>
        <taxon>Eukaryota</taxon>
        <taxon>Fungi</taxon>
        <taxon>Fungi incertae sedis</taxon>
        <taxon>Mucoromycota</taxon>
        <taxon>Mortierellomycotina</taxon>
        <taxon>Mortierellomycetes</taxon>
        <taxon>Mortierellales</taxon>
        <taxon>Mortierellaceae</taxon>
        <taxon>Lobosporangium</taxon>
    </lineage>
</organism>
<reference evidence="2 3" key="1">
    <citation type="submission" date="2016-07" db="EMBL/GenBank/DDBJ databases">
        <title>Pervasive Adenine N6-methylation of Active Genes in Fungi.</title>
        <authorList>
            <consortium name="DOE Joint Genome Institute"/>
            <person name="Mondo S.J."/>
            <person name="Dannebaum R.O."/>
            <person name="Kuo R.C."/>
            <person name="Labutti K."/>
            <person name="Haridas S."/>
            <person name="Kuo A."/>
            <person name="Salamov A."/>
            <person name="Ahrendt S.R."/>
            <person name="Lipzen A."/>
            <person name="Sullivan W."/>
            <person name="Andreopoulos W.B."/>
            <person name="Clum A."/>
            <person name="Lindquist E."/>
            <person name="Daum C."/>
            <person name="Ramamoorthy G.K."/>
            <person name="Gryganskyi A."/>
            <person name="Culley D."/>
            <person name="Magnuson J.K."/>
            <person name="James T.Y."/>
            <person name="O'Malley M.A."/>
            <person name="Stajich J.E."/>
            <person name="Spatafora J.W."/>
            <person name="Visel A."/>
            <person name="Grigoriev I.V."/>
        </authorList>
    </citation>
    <scope>NUCLEOTIDE SEQUENCE [LARGE SCALE GENOMIC DNA]</scope>
    <source>
        <strain evidence="2 3">NRRL 3116</strain>
    </source>
</reference>
<sequence>MTKNGRKHGGSIGHVLLSILHIICFLLTRGTQSRPTGLSLVFAGKVVKTGRNHKSENAYITEITAVPAKVLCGRFAHTHPLLNSGIRSQVSTHGFNI</sequence>
<dbReference type="GeneID" id="33566305"/>
<keyword evidence="1" id="KW-0812">Transmembrane</keyword>
<dbReference type="AlphaFoldDB" id="A0A1Y2GKT2"/>
<accession>A0A1Y2GKT2</accession>
<evidence type="ECO:0000313" key="3">
    <source>
        <dbReference type="Proteomes" id="UP000193648"/>
    </source>
</evidence>
<dbReference type="Proteomes" id="UP000193648">
    <property type="component" value="Unassembled WGS sequence"/>
</dbReference>
<proteinExistence type="predicted"/>
<dbReference type="EMBL" id="MCFF01000022">
    <property type="protein sequence ID" value="ORZ13915.1"/>
    <property type="molecule type" value="Genomic_DNA"/>
</dbReference>
<dbReference type="InParanoid" id="A0A1Y2GKT2"/>
<gene>
    <name evidence="2" type="ORF">BCR41DRAFT_355171</name>
</gene>
<protein>
    <submittedName>
        <fullName evidence="2">Uncharacterized protein</fullName>
    </submittedName>
</protein>
<comment type="caution">
    <text evidence="2">The sequence shown here is derived from an EMBL/GenBank/DDBJ whole genome shotgun (WGS) entry which is preliminary data.</text>
</comment>
<name>A0A1Y2GKT2_9FUNG</name>
<keyword evidence="1" id="KW-0472">Membrane</keyword>
<evidence type="ECO:0000313" key="2">
    <source>
        <dbReference type="EMBL" id="ORZ13915.1"/>
    </source>
</evidence>
<evidence type="ECO:0000256" key="1">
    <source>
        <dbReference type="SAM" id="Phobius"/>
    </source>
</evidence>
<dbReference type="RefSeq" id="XP_021880699.1">
    <property type="nucleotide sequence ID" value="XM_022024461.1"/>
</dbReference>
<feature type="transmembrane region" description="Helical" evidence="1">
    <location>
        <begin position="12"/>
        <end position="28"/>
    </location>
</feature>
<keyword evidence="1" id="KW-1133">Transmembrane helix</keyword>